<evidence type="ECO:0000256" key="2">
    <source>
        <dbReference type="ARBA" id="ARBA00023125"/>
    </source>
</evidence>
<evidence type="ECO:0000313" key="4">
    <source>
        <dbReference type="EMBL" id="OGC35039.1"/>
    </source>
</evidence>
<dbReference type="InterPro" id="IPR010992">
    <property type="entry name" value="IHF-like_DNA-bd_dom_sf"/>
</dbReference>
<dbReference type="AlphaFoldDB" id="A0A1F4TR18"/>
<evidence type="ECO:0000313" key="5">
    <source>
        <dbReference type="Proteomes" id="UP000177309"/>
    </source>
</evidence>
<accession>A0A1F4TR18</accession>
<dbReference type="GO" id="GO:0030261">
    <property type="term" value="P:chromosome condensation"/>
    <property type="evidence" value="ECO:0007669"/>
    <property type="project" value="UniProtKB-KW"/>
</dbReference>
<keyword evidence="2 4" id="KW-0238">DNA-binding</keyword>
<dbReference type="Pfam" id="PF00216">
    <property type="entry name" value="Bac_DNA_binding"/>
    <property type="match status" value="1"/>
</dbReference>
<dbReference type="InterPro" id="IPR000119">
    <property type="entry name" value="Hist_DNA-bd"/>
</dbReference>
<name>A0A1F4TR18_UNCSA</name>
<dbReference type="SUPFAM" id="SSF47729">
    <property type="entry name" value="IHF-like DNA-binding proteins"/>
    <property type="match status" value="1"/>
</dbReference>
<proteinExistence type="inferred from homology"/>
<dbReference type="EMBL" id="MEUI01000010">
    <property type="protein sequence ID" value="OGC35039.1"/>
    <property type="molecule type" value="Genomic_DNA"/>
</dbReference>
<dbReference type="PANTHER" id="PTHR33175">
    <property type="entry name" value="DNA-BINDING PROTEIN HU"/>
    <property type="match status" value="1"/>
</dbReference>
<dbReference type="GO" id="GO:0003677">
    <property type="term" value="F:DNA binding"/>
    <property type="evidence" value="ECO:0007669"/>
    <property type="project" value="UniProtKB-KW"/>
</dbReference>
<organism evidence="4 5">
    <name type="scientific">candidate division WOR-1 bacterium RIFOXYC2_FULL_41_25</name>
    <dbReference type="NCBI Taxonomy" id="1802586"/>
    <lineage>
        <taxon>Bacteria</taxon>
        <taxon>Bacillati</taxon>
        <taxon>Saganbacteria</taxon>
    </lineage>
</organism>
<dbReference type="PRINTS" id="PR01727">
    <property type="entry name" value="DNABINDINGHU"/>
</dbReference>
<gene>
    <name evidence="4" type="ORF">A2462_05870</name>
</gene>
<evidence type="ECO:0000256" key="1">
    <source>
        <dbReference type="ARBA" id="ARBA00023067"/>
    </source>
</evidence>
<comment type="similarity">
    <text evidence="3">Belongs to the bacterial histone-like protein family.</text>
</comment>
<dbReference type="GO" id="GO:0030527">
    <property type="term" value="F:structural constituent of chromatin"/>
    <property type="evidence" value="ECO:0007669"/>
    <property type="project" value="InterPro"/>
</dbReference>
<evidence type="ECO:0000256" key="3">
    <source>
        <dbReference type="RuleBase" id="RU003939"/>
    </source>
</evidence>
<protein>
    <submittedName>
        <fullName evidence="4">DNA-binding protein</fullName>
    </submittedName>
</protein>
<keyword evidence="1" id="KW-0226">DNA condensation</keyword>
<comment type="caution">
    <text evidence="4">The sequence shown here is derived from an EMBL/GenBank/DDBJ whole genome shotgun (WGS) entry which is preliminary data.</text>
</comment>
<dbReference type="Proteomes" id="UP000177309">
    <property type="component" value="Unassembled WGS sequence"/>
</dbReference>
<dbReference type="CDD" id="cd13831">
    <property type="entry name" value="HU"/>
    <property type="match status" value="1"/>
</dbReference>
<dbReference type="GO" id="GO:0005829">
    <property type="term" value="C:cytosol"/>
    <property type="evidence" value="ECO:0007669"/>
    <property type="project" value="TreeGrafter"/>
</dbReference>
<dbReference type="PANTHER" id="PTHR33175:SF3">
    <property type="entry name" value="DNA-BINDING PROTEIN HU-BETA"/>
    <property type="match status" value="1"/>
</dbReference>
<sequence length="90" mass="10232">MNKQELCTSIAKQTKMPKSQVFAMLDSCFENIEKALKKGQDVRLVGFGTWKKKRRKARKGRNPQTGKALTIKARNVIKFSTGQQLFDSVN</sequence>
<dbReference type="SMART" id="SM00411">
    <property type="entry name" value="BHL"/>
    <property type="match status" value="1"/>
</dbReference>
<dbReference type="Gene3D" id="4.10.520.10">
    <property type="entry name" value="IHF-like DNA-binding proteins"/>
    <property type="match status" value="1"/>
</dbReference>
<reference evidence="4 5" key="1">
    <citation type="journal article" date="2016" name="Nat. Commun.">
        <title>Thousands of microbial genomes shed light on interconnected biogeochemical processes in an aquifer system.</title>
        <authorList>
            <person name="Anantharaman K."/>
            <person name="Brown C.T."/>
            <person name="Hug L.A."/>
            <person name="Sharon I."/>
            <person name="Castelle C.J."/>
            <person name="Probst A.J."/>
            <person name="Thomas B.C."/>
            <person name="Singh A."/>
            <person name="Wilkins M.J."/>
            <person name="Karaoz U."/>
            <person name="Brodie E.L."/>
            <person name="Williams K.H."/>
            <person name="Hubbard S.S."/>
            <person name="Banfield J.F."/>
        </authorList>
    </citation>
    <scope>NUCLEOTIDE SEQUENCE [LARGE SCALE GENOMIC DNA]</scope>
</reference>